<comment type="caution">
    <text evidence="1">The sequence shown here is derived from an EMBL/GenBank/DDBJ whole genome shotgun (WGS) entry which is preliminary data.</text>
</comment>
<reference evidence="1" key="2">
    <citation type="journal article" date="2022" name="New Phytol.">
        <title>Evolutionary transition to the ectomycorrhizal habit in the genomes of a hyperdiverse lineage of mushroom-forming fungi.</title>
        <authorList>
            <person name="Looney B."/>
            <person name="Miyauchi S."/>
            <person name="Morin E."/>
            <person name="Drula E."/>
            <person name="Courty P.E."/>
            <person name="Kohler A."/>
            <person name="Kuo A."/>
            <person name="LaButti K."/>
            <person name="Pangilinan J."/>
            <person name="Lipzen A."/>
            <person name="Riley R."/>
            <person name="Andreopoulos W."/>
            <person name="He G."/>
            <person name="Johnson J."/>
            <person name="Nolan M."/>
            <person name="Tritt A."/>
            <person name="Barry K.W."/>
            <person name="Grigoriev I.V."/>
            <person name="Nagy L.G."/>
            <person name="Hibbett D."/>
            <person name="Henrissat B."/>
            <person name="Matheny P.B."/>
            <person name="Labbe J."/>
            <person name="Martin F.M."/>
        </authorList>
    </citation>
    <scope>NUCLEOTIDE SEQUENCE</scope>
    <source>
        <strain evidence="1">HHB10654</strain>
    </source>
</reference>
<organism evidence="1 2">
    <name type="scientific">Artomyces pyxidatus</name>
    <dbReference type="NCBI Taxonomy" id="48021"/>
    <lineage>
        <taxon>Eukaryota</taxon>
        <taxon>Fungi</taxon>
        <taxon>Dikarya</taxon>
        <taxon>Basidiomycota</taxon>
        <taxon>Agaricomycotina</taxon>
        <taxon>Agaricomycetes</taxon>
        <taxon>Russulales</taxon>
        <taxon>Auriscalpiaceae</taxon>
        <taxon>Artomyces</taxon>
    </lineage>
</organism>
<gene>
    <name evidence="1" type="ORF">BV25DRAFT_1366096</name>
</gene>
<evidence type="ECO:0000313" key="1">
    <source>
        <dbReference type="EMBL" id="KAI0057571.1"/>
    </source>
</evidence>
<dbReference type="EMBL" id="MU277245">
    <property type="protein sequence ID" value="KAI0057571.1"/>
    <property type="molecule type" value="Genomic_DNA"/>
</dbReference>
<dbReference type="Proteomes" id="UP000814140">
    <property type="component" value="Unassembled WGS sequence"/>
</dbReference>
<keyword evidence="2" id="KW-1185">Reference proteome</keyword>
<reference evidence="1" key="1">
    <citation type="submission" date="2021-03" db="EMBL/GenBank/DDBJ databases">
        <authorList>
            <consortium name="DOE Joint Genome Institute"/>
            <person name="Ahrendt S."/>
            <person name="Looney B.P."/>
            <person name="Miyauchi S."/>
            <person name="Morin E."/>
            <person name="Drula E."/>
            <person name="Courty P.E."/>
            <person name="Chicoki N."/>
            <person name="Fauchery L."/>
            <person name="Kohler A."/>
            <person name="Kuo A."/>
            <person name="Labutti K."/>
            <person name="Pangilinan J."/>
            <person name="Lipzen A."/>
            <person name="Riley R."/>
            <person name="Andreopoulos W."/>
            <person name="He G."/>
            <person name="Johnson J."/>
            <person name="Barry K.W."/>
            <person name="Grigoriev I.V."/>
            <person name="Nagy L."/>
            <person name="Hibbett D."/>
            <person name="Henrissat B."/>
            <person name="Matheny P.B."/>
            <person name="Labbe J."/>
            <person name="Martin F."/>
        </authorList>
    </citation>
    <scope>NUCLEOTIDE SEQUENCE</scope>
    <source>
        <strain evidence="1">HHB10654</strain>
    </source>
</reference>
<evidence type="ECO:0000313" key="2">
    <source>
        <dbReference type="Proteomes" id="UP000814140"/>
    </source>
</evidence>
<sequence length="79" mass="8898">MCSGDSLCPCDGARRPGDGCVVTTNPRQLNCLVQPWFRHTNIYENPSLYDPRAALPYSDPRYPPLHPSYSQSPCDPHQH</sequence>
<accession>A0ACB8SP69</accession>
<protein>
    <submittedName>
        <fullName evidence="1">Uncharacterized protein</fullName>
    </submittedName>
</protein>
<name>A0ACB8SP69_9AGAM</name>
<proteinExistence type="predicted"/>